<keyword evidence="4" id="KW-1185">Reference proteome</keyword>
<feature type="compositionally biased region" description="Polar residues" evidence="1">
    <location>
        <begin position="37"/>
        <end position="55"/>
    </location>
</feature>
<feature type="transmembrane region" description="Helical" evidence="2">
    <location>
        <begin position="574"/>
        <end position="597"/>
    </location>
</feature>
<dbReference type="eggNOG" id="ENOG502SI9Q">
    <property type="taxonomic scope" value="Eukaryota"/>
</dbReference>
<organism evidence="3 4">
    <name type="scientific">Endocarpon pusillum (strain Z07020 / HMAS-L-300199)</name>
    <name type="common">Lichen-forming fungus</name>
    <dbReference type="NCBI Taxonomy" id="1263415"/>
    <lineage>
        <taxon>Eukaryota</taxon>
        <taxon>Fungi</taxon>
        <taxon>Dikarya</taxon>
        <taxon>Ascomycota</taxon>
        <taxon>Pezizomycotina</taxon>
        <taxon>Eurotiomycetes</taxon>
        <taxon>Chaetothyriomycetidae</taxon>
        <taxon>Verrucariales</taxon>
        <taxon>Verrucariaceae</taxon>
        <taxon>Endocarpon</taxon>
    </lineage>
</organism>
<proteinExistence type="predicted"/>
<dbReference type="RefSeq" id="XP_007801224.1">
    <property type="nucleotide sequence ID" value="XM_007803033.1"/>
</dbReference>
<evidence type="ECO:0000313" key="4">
    <source>
        <dbReference type="Proteomes" id="UP000019373"/>
    </source>
</evidence>
<dbReference type="AlphaFoldDB" id="U1HRL2"/>
<sequence length="666" mass="73253">MEPDDDTVPLVDFPSARVESSEARPSGESHYLHESMQPESQDAADSTSPLSSAESNLYGPSPKLPQLSAAVGSVVEVGSQPDARKRYVQANLAALGILVILILITIIFSTWLGIAIKRKIVMNDEGNAIFSWSMNQKSAKIIESMWNAVISPVIFFFFDAFLFRVARVTMISEKTSRTVALRPLVAASSTDAGTYNPIKIWGIVRKSRSRLLPFAVLTVLSGISLGSISNVVAYEAYTKTAGETSVLLRTLNGIESRSTLILPPSQFSTTEQLANFTGQVNGMLTAISYQNADDKLESDSYVGVNATTASLNALSTEIIRLYNVPGYKLSIGCQAQPPNTFEPAQMGGFEVSIALIASDGYLFRARYPGQLTTMESEWYDPFRFIGFRPDKMELYLGCALRFNQPAHKTPYGEMTFKSFEMPQSEFIGTKKLQSVSGLRCKVTRQTGWHNFTREKDLSWKRTASVWDGPNVDTPLTIADWQVALNFHGPANSTGVGLEPGIGPAFWASAKIPNSAAAAFAANIDYRILALNFLYAAGETERVSYEVQSGANFGGDAAIFEVQATKSGIFYQLTYVPVLLVIGLLGVISVCLVCLAMVGKNWRSQTFKEWRKVDSLRLLVDAVDVLRDEPNVKDLQDASNHDLSQWAKRFNVRYVKSVHDGRIVLQH</sequence>
<dbReference type="OrthoDB" id="2840209at2759"/>
<protein>
    <submittedName>
        <fullName evidence="3">Uncharacterized protein</fullName>
    </submittedName>
</protein>
<feature type="transmembrane region" description="Helical" evidence="2">
    <location>
        <begin position="92"/>
        <end position="114"/>
    </location>
</feature>
<feature type="region of interest" description="Disordered" evidence="1">
    <location>
        <begin position="1"/>
        <end position="57"/>
    </location>
</feature>
<dbReference type="Proteomes" id="UP000019373">
    <property type="component" value="Unassembled WGS sequence"/>
</dbReference>
<name>U1HRL2_ENDPU</name>
<feature type="compositionally biased region" description="Basic and acidic residues" evidence="1">
    <location>
        <begin position="19"/>
        <end position="33"/>
    </location>
</feature>
<reference evidence="4" key="1">
    <citation type="journal article" date="2014" name="BMC Genomics">
        <title>Genome characteristics reveal the impact of lichenization on lichen-forming fungus Endocarpon pusillum Hedwig (Verrucariales, Ascomycota).</title>
        <authorList>
            <person name="Wang Y.-Y."/>
            <person name="Liu B."/>
            <person name="Zhang X.-Y."/>
            <person name="Zhou Q.-M."/>
            <person name="Zhang T."/>
            <person name="Li H."/>
            <person name="Yu Y.-F."/>
            <person name="Zhang X.-L."/>
            <person name="Hao X.-Y."/>
            <person name="Wang M."/>
            <person name="Wang L."/>
            <person name="Wei J.-C."/>
        </authorList>
    </citation>
    <scope>NUCLEOTIDE SEQUENCE [LARGE SCALE GENOMIC DNA]</scope>
    <source>
        <strain evidence="4">Z07020 / HMAS-L-300199</strain>
    </source>
</reference>
<dbReference type="GeneID" id="19243956"/>
<keyword evidence="2" id="KW-0472">Membrane</keyword>
<dbReference type="HOGENOM" id="CLU_027655_0_0_1"/>
<evidence type="ECO:0000256" key="2">
    <source>
        <dbReference type="SAM" id="Phobius"/>
    </source>
</evidence>
<dbReference type="EMBL" id="KE720977">
    <property type="protein sequence ID" value="ERF73125.1"/>
    <property type="molecule type" value="Genomic_DNA"/>
</dbReference>
<accession>U1HRL2</accession>
<keyword evidence="2" id="KW-0812">Transmembrane</keyword>
<keyword evidence="2" id="KW-1133">Transmembrane helix</keyword>
<gene>
    <name evidence="3" type="ORF">EPUS_09123</name>
</gene>
<feature type="transmembrane region" description="Helical" evidence="2">
    <location>
        <begin position="211"/>
        <end position="234"/>
    </location>
</feature>
<evidence type="ECO:0000256" key="1">
    <source>
        <dbReference type="SAM" id="MobiDB-lite"/>
    </source>
</evidence>
<evidence type="ECO:0000313" key="3">
    <source>
        <dbReference type="EMBL" id="ERF73125.1"/>
    </source>
</evidence>
<feature type="transmembrane region" description="Helical" evidence="2">
    <location>
        <begin position="145"/>
        <end position="166"/>
    </location>
</feature>